<organism evidence="9 10">
    <name type="scientific">Wallemia hederae</name>
    <dbReference type="NCBI Taxonomy" id="1540922"/>
    <lineage>
        <taxon>Eukaryota</taxon>
        <taxon>Fungi</taxon>
        <taxon>Dikarya</taxon>
        <taxon>Basidiomycota</taxon>
        <taxon>Wallemiomycotina</taxon>
        <taxon>Wallemiomycetes</taxon>
        <taxon>Wallemiales</taxon>
        <taxon>Wallemiaceae</taxon>
        <taxon>Wallemia</taxon>
    </lineage>
</organism>
<evidence type="ECO:0000256" key="2">
    <source>
        <dbReference type="ARBA" id="ARBA00022679"/>
    </source>
</evidence>
<evidence type="ECO:0000256" key="3">
    <source>
        <dbReference type="ARBA" id="ARBA00022741"/>
    </source>
</evidence>
<dbReference type="Gene3D" id="1.10.510.10">
    <property type="entry name" value="Transferase(Phosphotransferase) domain 1"/>
    <property type="match status" value="1"/>
</dbReference>
<dbReference type="PROSITE" id="PS00107">
    <property type="entry name" value="PROTEIN_KINASE_ATP"/>
    <property type="match status" value="1"/>
</dbReference>
<gene>
    <name evidence="9" type="ORF">E3P99_01439</name>
</gene>
<dbReference type="Pfam" id="PF03372">
    <property type="entry name" value="Exo_endo_phos"/>
    <property type="match status" value="1"/>
</dbReference>
<proteinExistence type="predicted"/>
<dbReference type="PANTHER" id="PTHR45646:SF11">
    <property type="entry name" value="SERINE_THREONINE-PROTEIN KINASE DOA"/>
    <property type="match status" value="1"/>
</dbReference>
<keyword evidence="5 6" id="KW-0067">ATP-binding</keyword>
<dbReference type="InterPro" id="IPR000719">
    <property type="entry name" value="Prot_kinase_dom"/>
</dbReference>
<keyword evidence="2" id="KW-0808">Transferase</keyword>
<feature type="region of interest" description="Disordered" evidence="7">
    <location>
        <begin position="1233"/>
        <end position="1329"/>
    </location>
</feature>
<evidence type="ECO:0000259" key="8">
    <source>
        <dbReference type="PROSITE" id="PS50011"/>
    </source>
</evidence>
<dbReference type="InterPro" id="IPR008271">
    <property type="entry name" value="Ser/Thr_kinase_AS"/>
</dbReference>
<evidence type="ECO:0000256" key="1">
    <source>
        <dbReference type="ARBA" id="ARBA00022527"/>
    </source>
</evidence>
<dbReference type="InterPro" id="IPR005135">
    <property type="entry name" value="Endo/exonuclease/phosphatase"/>
</dbReference>
<dbReference type="Proteomes" id="UP000310189">
    <property type="component" value="Unassembled WGS sequence"/>
</dbReference>
<accession>A0A4T0FQD4</accession>
<sequence>MHSNRNLEYSLTKRDLYSTSDCLKLKSRLPRLQEEVTAYNSDIICLQEVDQLDALKESLKHYDYTTCFGTQNDNSTQKKHGLVIFYHRDFELIASREISYDEHPKWPLSRKTNNVGLVTVLRTSLHTGVIVATTHLFWHPAFVYERTRQIWVLIEQCQQLRKELDVDYPIILTGDFNSEPHELVYQALVGGSIDDKERQRVNTSRVLHSSVTEGVDVPPEQGANLPITNSIPNDKAPSVDEMIAAFDDLPTFESAYDFDFGGVHESYGDRDKAMKGRKGSKEPYLTNYMPKFGMLTLDYIMYETGRGIGTEATLTIPESETLKPGLPRMDTTATSKLINGCYNPNSSTPNSTGISKLIAQLDTTKRRQSVGAALLKNIRAASRVYHDVRQRHIIFATLHILIQIIHQSSPKDDSLFPFAVQIIDTALSPPIPPDLDLRVLAVETLRRTLQKHPNAAIANEAITSFHSILFRLNGMGCIDDSDEYTRNATRKAALLGIEAVLQSTILNSLALEDRTKAVSALMPPLVDNTLPGDSRLDVLNHSVISSLDERGNTDLLSEKQDEKSIDEIDLAIIALRTYKLAFTQSSTPKWISMVVKPTLNSFDKHKRWREVKWVCWMLEKALLWTPTKYAACIPTSILEMLFESQETFPTTTKQSGYLHILTHLFMLDDRIEGLQIIAILEKLIQFVIYRFEQDNQDALAPLTITTVGALARHPYYDDQLTDMVERVVSATTKVQFGARKADLAVCESRDDLLRLLLCMLSAVLATAYAGPSDNDSDKASVSSRASQPSNASLKDTANTLPHSSSTGTPKGKERAALAPLPALKVSRSEGTQKTVRISPSDMATTVSLLIEPCYSVRAMYVRSLQGFIEGQAKSTTVSHEVRFDKFVNALTAAMWVLGTCRNLADVNVEEEEREEKAEKAEKKEEEGVQGEDGSAQDGGEKEDTVKIDASATTTAPDTSLALSRLKQMARRQHSWPSLPSNTATPTDFTHLHSLITSLHRRDSSQALLAIVPFLRALDEHAVEVLLGPGLKALGSRRGSHASWSGNAPNASDILNSNTPPKTLNIAVDERVKCRAIREIVVRCWMEIGDRWGNTTVKNLARKGLDRLGGSVLQAPLNVDLKESPVFTLSPPPPQLFPSEDDWDAVHDGESSKTVTGIVDESAAIEALVEDHNVLNATGLSARELQERLDVKWTFERALQVAEKEAFNNNGRSGGGGSNGVKYTVKKVRDKEVISLDDSDDELNGMNGGGGGGNTATTTTTTAAALAPVATATASTRNTTNTRKRRQPAASTSSSTATATKPAAKRKRTRGGSPTRVSPKLALSNSTPLPIPCDDKEGHLIIIENVELDGRYRIIRLLGQGTFGKVVEAYDRLARKNVAVKIIKSIQKYRDASRIELRVLGTLRDNDPRNEYKCIEMVDWFDFKNHICIVSDLLSESVYDFLKSNKFTPFPALHIQQMSYQLLRSVAYLHRLKLVHTDLKPENILLVSNKARMELATDRRPQRKVLDSTDIRLIDFGSATFESEYHSSVVSTRHYRAPEIILSLGWSYPCDVFSLGCIMIELMTGEALFQTHDNLEHLAMMEMVMGPMPAHFQRKAAKTKPEFFRGSKLDYPNANTSKQSRKVVRGMKRIDEIIQGRDLSSLQLINLLQQMLTFDQDERITISAQCNMRFNQFVNIIGFSVSSVTATWCVLFADFGEKEHVFSGIRREYAKQVEKFLDVDAANT</sequence>
<dbReference type="InterPro" id="IPR011009">
    <property type="entry name" value="Kinase-like_dom_sf"/>
</dbReference>
<dbReference type="Gene3D" id="3.60.10.10">
    <property type="entry name" value="Endonuclease/exonuclease/phosphatase"/>
    <property type="match status" value="1"/>
</dbReference>
<evidence type="ECO:0000256" key="6">
    <source>
        <dbReference type="PROSITE-ProRule" id="PRU10141"/>
    </source>
</evidence>
<feature type="compositionally biased region" description="Low complexity" evidence="7">
    <location>
        <begin position="1254"/>
        <end position="1280"/>
    </location>
</feature>
<dbReference type="SMART" id="SM00220">
    <property type="entry name" value="S_TKc"/>
    <property type="match status" value="1"/>
</dbReference>
<dbReference type="CDD" id="cd14134">
    <property type="entry name" value="PKc_CLK"/>
    <property type="match status" value="1"/>
</dbReference>
<protein>
    <recommendedName>
        <fullName evidence="8">Protein kinase domain-containing protein</fullName>
    </recommendedName>
</protein>
<dbReference type="GO" id="GO:0043484">
    <property type="term" value="P:regulation of RNA splicing"/>
    <property type="evidence" value="ECO:0007669"/>
    <property type="project" value="TreeGrafter"/>
</dbReference>
<keyword evidence="1" id="KW-0723">Serine/threonine-protein kinase</keyword>
<dbReference type="GO" id="GO:0005524">
    <property type="term" value="F:ATP binding"/>
    <property type="evidence" value="ECO:0007669"/>
    <property type="project" value="UniProtKB-UniRule"/>
</dbReference>
<dbReference type="EMBL" id="SPNW01000017">
    <property type="protein sequence ID" value="TIA90689.1"/>
    <property type="molecule type" value="Genomic_DNA"/>
</dbReference>
<feature type="domain" description="Protein kinase" evidence="8">
    <location>
        <begin position="1351"/>
        <end position="1673"/>
    </location>
</feature>
<feature type="binding site" evidence="6">
    <location>
        <position position="1380"/>
    </location>
    <ligand>
        <name>ATP</name>
        <dbReference type="ChEBI" id="CHEBI:30616"/>
    </ligand>
</feature>
<dbReference type="GO" id="GO:0005634">
    <property type="term" value="C:nucleus"/>
    <property type="evidence" value="ECO:0007669"/>
    <property type="project" value="TreeGrafter"/>
</dbReference>
<dbReference type="PROSITE" id="PS50011">
    <property type="entry name" value="PROTEIN_KINASE_DOM"/>
    <property type="match status" value="1"/>
</dbReference>
<feature type="compositionally biased region" description="Basic and acidic residues" evidence="7">
    <location>
        <begin position="914"/>
        <end position="926"/>
    </location>
</feature>
<feature type="region of interest" description="Disordered" evidence="7">
    <location>
        <begin position="911"/>
        <end position="957"/>
    </location>
</feature>
<evidence type="ECO:0000313" key="10">
    <source>
        <dbReference type="Proteomes" id="UP000310189"/>
    </source>
</evidence>
<dbReference type="PROSITE" id="PS00108">
    <property type="entry name" value="PROTEIN_KINASE_ST"/>
    <property type="match status" value="1"/>
</dbReference>
<evidence type="ECO:0000256" key="5">
    <source>
        <dbReference type="ARBA" id="ARBA00022840"/>
    </source>
</evidence>
<dbReference type="SUPFAM" id="SSF56219">
    <property type="entry name" value="DNase I-like"/>
    <property type="match status" value="1"/>
</dbReference>
<dbReference type="PANTHER" id="PTHR45646">
    <property type="entry name" value="SERINE/THREONINE-PROTEIN KINASE DOA-RELATED"/>
    <property type="match status" value="1"/>
</dbReference>
<feature type="compositionally biased region" description="Low complexity" evidence="7">
    <location>
        <begin position="948"/>
        <end position="957"/>
    </location>
</feature>
<dbReference type="InterPro" id="IPR036691">
    <property type="entry name" value="Endo/exonu/phosph_ase_sf"/>
</dbReference>
<dbReference type="SUPFAM" id="SSF48371">
    <property type="entry name" value="ARM repeat"/>
    <property type="match status" value="1"/>
</dbReference>
<keyword evidence="10" id="KW-1185">Reference proteome</keyword>
<evidence type="ECO:0000256" key="7">
    <source>
        <dbReference type="SAM" id="MobiDB-lite"/>
    </source>
</evidence>
<dbReference type="Pfam" id="PF00069">
    <property type="entry name" value="Pkinase"/>
    <property type="match status" value="1"/>
</dbReference>
<evidence type="ECO:0000256" key="4">
    <source>
        <dbReference type="ARBA" id="ARBA00022777"/>
    </source>
</evidence>
<dbReference type="OrthoDB" id="283111at2759"/>
<dbReference type="SUPFAM" id="SSF56112">
    <property type="entry name" value="Protein kinase-like (PK-like)"/>
    <property type="match status" value="1"/>
</dbReference>
<dbReference type="InterPro" id="IPR017441">
    <property type="entry name" value="Protein_kinase_ATP_BS"/>
</dbReference>
<comment type="caution">
    <text evidence="9">The sequence shown here is derived from an EMBL/GenBank/DDBJ whole genome shotgun (WGS) entry which is preliminary data.</text>
</comment>
<dbReference type="Gene3D" id="3.30.200.20">
    <property type="entry name" value="Phosphorylase Kinase, domain 1"/>
    <property type="match status" value="1"/>
</dbReference>
<dbReference type="InterPro" id="IPR051175">
    <property type="entry name" value="CLK_kinases"/>
</dbReference>
<keyword evidence="4" id="KW-0418">Kinase</keyword>
<reference evidence="9 10" key="1">
    <citation type="submission" date="2019-03" db="EMBL/GenBank/DDBJ databases">
        <title>Sequencing 23 genomes of Wallemia ichthyophaga.</title>
        <authorList>
            <person name="Gostincar C."/>
        </authorList>
    </citation>
    <scope>NUCLEOTIDE SEQUENCE [LARGE SCALE GENOMIC DNA]</scope>
    <source>
        <strain evidence="9 10">EXF-5753</strain>
    </source>
</reference>
<feature type="region of interest" description="Disordered" evidence="7">
    <location>
        <begin position="770"/>
        <end position="814"/>
    </location>
</feature>
<keyword evidence="3 6" id="KW-0547">Nucleotide-binding</keyword>
<feature type="compositionally biased region" description="Polar residues" evidence="7">
    <location>
        <begin position="779"/>
        <end position="808"/>
    </location>
</feature>
<feature type="compositionally biased region" description="Low complexity" evidence="7">
    <location>
        <begin position="1287"/>
        <end position="1301"/>
    </location>
</feature>
<evidence type="ECO:0000313" key="9">
    <source>
        <dbReference type="EMBL" id="TIA90689.1"/>
    </source>
</evidence>
<dbReference type="GO" id="GO:0004674">
    <property type="term" value="F:protein serine/threonine kinase activity"/>
    <property type="evidence" value="ECO:0007669"/>
    <property type="project" value="UniProtKB-KW"/>
</dbReference>
<dbReference type="InterPro" id="IPR016024">
    <property type="entry name" value="ARM-type_fold"/>
</dbReference>
<name>A0A4T0FQD4_9BASI</name>